<dbReference type="PANTHER" id="PTHR30217">
    <property type="entry name" value="PEPTIDASE U32 FAMILY"/>
    <property type="match status" value="1"/>
</dbReference>
<proteinExistence type="predicted"/>
<dbReference type="GO" id="GO:0006508">
    <property type="term" value="P:proteolysis"/>
    <property type="evidence" value="ECO:0007669"/>
    <property type="project" value="UniProtKB-KW"/>
</dbReference>
<dbReference type="InterPro" id="IPR051454">
    <property type="entry name" value="RNA/ubiquinone_mod_enzymes"/>
</dbReference>
<dbReference type="EMBL" id="CACRUQ010000013">
    <property type="protein sequence ID" value="VYU21271.1"/>
    <property type="molecule type" value="Genomic_DNA"/>
</dbReference>
<protein>
    <submittedName>
        <fullName evidence="2">Putative protease YhbU</fullName>
        <ecNumber evidence="2">3.4.-.-</ecNumber>
    </submittedName>
</protein>
<dbReference type="GO" id="GO:0008233">
    <property type="term" value="F:peptidase activity"/>
    <property type="evidence" value="ECO:0007669"/>
    <property type="project" value="UniProtKB-KW"/>
</dbReference>
<dbReference type="AlphaFoldDB" id="A0A6N3D3B4"/>
<dbReference type="EC" id="3.4.-.-" evidence="2"/>
<dbReference type="PANTHER" id="PTHR30217:SF12">
    <property type="entry name" value="U32 FAMILY PEPTIDASE"/>
    <property type="match status" value="1"/>
</dbReference>
<organism evidence="2">
    <name type="scientific">[Ruminococcus] torques</name>
    <dbReference type="NCBI Taxonomy" id="33039"/>
    <lineage>
        <taxon>Bacteria</taxon>
        <taxon>Bacillati</taxon>
        <taxon>Bacillota</taxon>
        <taxon>Clostridia</taxon>
        <taxon>Lachnospirales</taxon>
        <taxon>Lachnospiraceae</taxon>
        <taxon>Mediterraneibacter</taxon>
    </lineage>
</organism>
<accession>A0A6N3D3B4</accession>
<evidence type="ECO:0000256" key="1">
    <source>
        <dbReference type="SAM" id="MobiDB-lite"/>
    </source>
</evidence>
<feature type="compositionally biased region" description="Basic and acidic residues" evidence="1">
    <location>
        <begin position="11"/>
        <end position="32"/>
    </location>
</feature>
<name>A0A6N3D3B4_9FIRM</name>
<keyword evidence="2" id="KW-0378">Hydrolase</keyword>
<dbReference type="InterPro" id="IPR001539">
    <property type="entry name" value="Peptidase_U32"/>
</dbReference>
<dbReference type="Pfam" id="PF01136">
    <property type="entry name" value="Peptidase_U32"/>
    <property type="match status" value="1"/>
</dbReference>
<reference evidence="2" key="1">
    <citation type="submission" date="2019-11" db="EMBL/GenBank/DDBJ databases">
        <authorList>
            <person name="Feng L."/>
        </authorList>
    </citation>
    <scope>NUCLEOTIDE SEQUENCE</scope>
    <source>
        <strain evidence="2">RtorquesLFYP15</strain>
    </source>
</reference>
<feature type="region of interest" description="Disordered" evidence="1">
    <location>
        <begin position="1"/>
        <end position="32"/>
    </location>
</feature>
<gene>
    <name evidence="2" type="primary">yhbU_2</name>
    <name evidence="2" type="ORF">RTLFYP15_01770</name>
</gene>
<sequence length="362" mass="41523">MEPSCGQSIVKCEKQKDDGRMETQKRKQNEKEKAERRMKIVAGLGSVDEYIPYVQAGADELFCGYVPYNWTKKYGTVLPLNRREVLAYNVQLGSFSELEILSAMIRKYRKLVHIAMNSLYYIPEQYEEIADIVKQCMKIGFDSFILADPALILYLRQKGISCKIHLSGEAGEMNREAIKVFREMGIDRIIFHRKNTVASMRQMIEAVNTERLEFEAFALNELCQFTGAFCNSLHCDEMGYLCRTTYWGDAEMEERMERVIKRTLEIEEQQEQQYLCGKSGCALCALPQLEAAGITHLKLVGRGNYVEDMIRDIRNLKAALGILEGDQREEKEAGRYIDQLNKKIFGGQPCGNNCIYNPGQFL</sequence>
<evidence type="ECO:0000313" key="2">
    <source>
        <dbReference type="EMBL" id="VYU21271.1"/>
    </source>
</evidence>
<keyword evidence="2" id="KW-0645">Protease</keyword>